<evidence type="ECO:0000313" key="6">
    <source>
        <dbReference type="Proteomes" id="UP000193560"/>
    </source>
</evidence>
<evidence type="ECO:0008006" key="7">
    <source>
        <dbReference type="Google" id="ProtNLM"/>
    </source>
</evidence>
<dbReference type="PANTHER" id="PTHR15377">
    <property type="entry name" value="TRANSCRIPTION ELONGATION REGULATOR 1"/>
    <property type="match status" value="1"/>
</dbReference>
<sequence length="468" mass="53735">MQRPPPPPPPPNQFNAPPPLPPGWIEYRAQGGHPYWLNTANQKTTWERPRVPAVPDPQHQSPVTGNSTSTTSATIAKAKKPRVKIPGTTWLLVTTDDGVEFYYDKSTKSSVWEMPKELEEPIAALKSKQQEEAKRKQQDTVALESHQESKRQKLENPPAEATDTGESTEMTEEDILWQMENMDPDELAALGYIPEDENDETEQTNIDTNTNETNTAEDHDQYNTSIDQSSSSPTAHHLEDEDQVTKSTVVETKNDEGDKLSEEEKVELFTQMLTEKDLSPFATWEKELPKLIADPRYNLLQPHSKRKTLFNNYCRILASEKKAAKQGTKSKAPEDDYKDLLDQMVISKMYWDDFRRKAKNDPRFKAVRESKVRETLFKDHIKQLSSSSSKSKSKSSDGGRGKSNSRNSSGSSVEDRYRDLLVEQKVHVGMRWRDAKRLLEHDDRYHDIESKTLREDLFRDYLDDIEQR</sequence>
<keyword evidence="1" id="KW-0677">Repeat</keyword>
<feature type="compositionally biased region" description="Basic and acidic residues" evidence="2">
    <location>
        <begin position="145"/>
        <end position="154"/>
    </location>
</feature>
<dbReference type="SUPFAM" id="SSF81698">
    <property type="entry name" value="FF domain"/>
    <property type="match status" value="3"/>
</dbReference>
<feature type="region of interest" description="Disordered" evidence="2">
    <location>
        <begin position="1"/>
        <end position="25"/>
    </location>
</feature>
<dbReference type="InterPro" id="IPR045148">
    <property type="entry name" value="TCRG1-like"/>
</dbReference>
<name>A0A1X2I9V3_9FUNG</name>
<dbReference type="InterPro" id="IPR001202">
    <property type="entry name" value="WW_dom"/>
</dbReference>
<dbReference type="SUPFAM" id="SSF51045">
    <property type="entry name" value="WW domain"/>
    <property type="match status" value="2"/>
</dbReference>
<dbReference type="SMART" id="SM00441">
    <property type="entry name" value="FF"/>
    <property type="match status" value="3"/>
</dbReference>
<feature type="compositionally biased region" description="Low complexity" evidence="2">
    <location>
        <begin position="67"/>
        <end position="76"/>
    </location>
</feature>
<dbReference type="GO" id="GO:0005634">
    <property type="term" value="C:nucleus"/>
    <property type="evidence" value="ECO:0007669"/>
    <property type="project" value="TreeGrafter"/>
</dbReference>
<proteinExistence type="predicted"/>
<dbReference type="AlphaFoldDB" id="A0A1X2I9V3"/>
<keyword evidence="6" id="KW-1185">Reference proteome</keyword>
<accession>A0A1X2I9V3</accession>
<feature type="region of interest" description="Disordered" evidence="2">
    <location>
        <begin position="382"/>
        <end position="416"/>
    </location>
</feature>
<dbReference type="PANTHER" id="PTHR15377:SF3">
    <property type="entry name" value="WW DOMAIN-CONTAINING PROTEIN"/>
    <property type="match status" value="1"/>
</dbReference>
<feature type="compositionally biased region" description="Polar residues" evidence="2">
    <location>
        <begin position="222"/>
        <end position="234"/>
    </location>
</feature>
<dbReference type="EMBL" id="MCGE01000019">
    <property type="protein sequence ID" value="ORZ12317.1"/>
    <property type="molecule type" value="Genomic_DNA"/>
</dbReference>
<comment type="caution">
    <text evidence="5">The sequence shown here is derived from an EMBL/GenBank/DDBJ whole genome shotgun (WGS) entry which is preliminary data.</text>
</comment>
<feature type="compositionally biased region" description="Low complexity" evidence="2">
    <location>
        <begin position="203"/>
        <end position="214"/>
    </location>
</feature>
<protein>
    <recommendedName>
        <fullName evidence="7">WW domain-containing protein</fullName>
    </recommendedName>
</protein>
<reference evidence="5 6" key="1">
    <citation type="submission" date="2016-07" db="EMBL/GenBank/DDBJ databases">
        <title>Pervasive Adenine N6-methylation of Active Genes in Fungi.</title>
        <authorList>
            <consortium name="DOE Joint Genome Institute"/>
            <person name="Mondo S.J."/>
            <person name="Dannebaum R.O."/>
            <person name="Kuo R.C."/>
            <person name="Labutti K."/>
            <person name="Haridas S."/>
            <person name="Kuo A."/>
            <person name="Salamov A."/>
            <person name="Ahrendt S.R."/>
            <person name="Lipzen A."/>
            <person name="Sullivan W."/>
            <person name="Andreopoulos W.B."/>
            <person name="Clum A."/>
            <person name="Lindquist E."/>
            <person name="Daum C."/>
            <person name="Ramamoorthy G.K."/>
            <person name="Gryganskyi A."/>
            <person name="Culley D."/>
            <person name="Magnuson J.K."/>
            <person name="James T.Y."/>
            <person name="O'Malley M.A."/>
            <person name="Stajich J.E."/>
            <person name="Spatafora J.W."/>
            <person name="Visel A."/>
            <person name="Grigoriev I.V."/>
        </authorList>
    </citation>
    <scope>NUCLEOTIDE SEQUENCE [LARGE SCALE GENOMIC DNA]</scope>
    <source>
        <strain evidence="5 6">NRRL 1336</strain>
    </source>
</reference>
<dbReference type="OrthoDB" id="410044at2759"/>
<dbReference type="PROSITE" id="PS01159">
    <property type="entry name" value="WW_DOMAIN_1"/>
    <property type="match status" value="1"/>
</dbReference>
<evidence type="ECO:0000313" key="5">
    <source>
        <dbReference type="EMBL" id="ORZ12317.1"/>
    </source>
</evidence>
<feature type="domain" description="FF" evidence="4">
    <location>
        <begin position="329"/>
        <end position="383"/>
    </location>
</feature>
<dbReference type="Gene3D" id="2.20.70.10">
    <property type="match status" value="2"/>
</dbReference>
<dbReference type="SMART" id="SM00456">
    <property type="entry name" value="WW"/>
    <property type="match status" value="2"/>
</dbReference>
<evidence type="ECO:0000259" key="4">
    <source>
        <dbReference type="PROSITE" id="PS51676"/>
    </source>
</evidence>
<dbReference type="Pfam" id="PF00397">
    <property type="entry name" value="WW"/>
    <property type="match status" value="1"/>
</dbReference>
<dbReference type="Gene3D" id="1.10.10.440">
    <property type="entry name" value="FF domain"/>
    <property type="match status" value="3"/>
</dbReference>
<feature type="domain" description="FF" evidence="4">
    <location>
        <begin position="259"/>
        <end position="316"/>
    </location>
</feature>
<evidence type="ECO:0000256" key="2">
    <source>
        <dbReference type="SAM" id="MobiDB-lite"/>
    </source>
</evidence>
<dbReference type="GO" id="GO:0070063">
    <property type="term" value="F:RNA polymerase binding"/>
    <property type="evidence" value="ECO:0007669"/>
    <property type="project" value="InterPro"/>
</dbReference>
<evidence type="ECO:0000256" key="1">
    <source>
        <dbReference type="ARBA" id="ARBA00022737"/>
    </source>
</evidence>
<dbReference type="InterPro" id="IPR036517">
    <property type="entry name" value="FF_domain_sf"/>
</dbReference>
<feature type="compositionally biased region" description="Pro residues" evidence="2">
    <location>
        <begin position="1"/>
        <end position="22"/>
    </location>
</feature>
<dbReference type="GO" id="GO:0003712">
    <property type="term" value="F:transcription coregulator activity"/>
    <property type="evidence" value="ECO:0007669"/>
    <property type="project" value="TreeGrafter"/>
</dbReference>
<dbReference type="SUPFAM" id="SSF101447">
    <property type="entry name" value="Formin homology 2 domain (FH2 domain)"/>
    <property type="match status" value="1"/>
</dbReference>
<feature type="region of interest" description="Disordered" evidence="2">
    <location>
        <begin position="49"/>
        <end position="78"/>
    </location>
</feature>
<feature type="region of interest" description="Disordered" evidence="2">
    <location>
        <begin position="122"/>
        <end position="260"/>
    </location>
</feature>
<dbReference type="CDD" id="cd00201">
    <property type="entry name" value="WW"/>
    <property type="match status" value="2"/>
</dbReference>
<dbReference type="Proteomes" id="UP000193560">
    <property type="component" value="Unassembled WGS sequence"/>
</dbReference>
<gene>
    <name evidence="5" type="ORF">BCR42DRAFT_420399</name>
</gene>
<feature type="compositionally biased region" description="Basic and acidic residues" evidence="2">
    <location>
        <begin position="128"/>
        <end position="138"/>
    </location>
</feature>
<feature type="domain" description="WW" evidence="3">
    <location>
        <begin position="90"/>
        <end position="117"/>
    </location>
</feature>
<dbReference type="PROSITE" id="PS50020">
    <property type="entry name" value="WW_DOMAIN_2"/>
    <property type="match status" value="2"/>
</dbReference>
<feature type="domain" description="WW" evidence="3">
    <location>
        <begin position="18"/>
        <end position="51"/>
    </location>
</feature>
<feature type="compositionally biased region" description="Low complexity" evidence="2">
    <location>
        <begin position="402"/>
        <end position="412"/>
    </location>
</feature>
<organism evidence="5 6">
    <name type="scientific">Absidia repens</name>
    <dbReference type="NCBI Taxonomy" id="90262"/>
    <lineage>
        <taxon>Eukaryota</taxon>
        <taxon>Fungi</taxon>
        <taxon>Fungi incertae sedis</taxon>
        <taxon>Mucoromycota</taxon>
        <taxon>Mucoromycotina</taxon>
        <taxon>Mucoromycetes</taxon>
        <taxon>Mucorales</taxon>
        <taxon>Cunninghamellaceae</taxon>
        <taxon>Absidia</taxon>
    </lineage>
</organism>
<dbReference type="Pfam" id="PF01846">
    <property type="entry name" value="FF"/>
    <property type="match status" value="3"/>
</dbReference>
<dbReference type="PROSITE" id="PS51676">
    <property type="entry name" value="FF"/>
    <property type="match status" value="2"/>
</dbReference>
<dbReference type="InterPro" id="IPR002713">
    <property type="entry name" value="FF_domain"/>
</dbReference>
<evidence type="ECO:0000259" key="3">
    <source>
        <dbReference type="PROSITE" id="PS50020"/>
    </source>
</evidence>
<dbReference type="STRING" id="90262.A0A1X2I9V3"/>
<dbReference type="InterPro" id="IPR036020">
    <property type="entry name" value="WW_dom_sf"/>
</dbReference>